<comment type="caution">
    <text evidence="2">The sequence shown here is derived from an EMBL/GenBank/DDBJ whole genome shotgun (WGS) entry which is preliminary data.</text>
</comment>
<feature type="compositionally biased region" description="Basic and acidic residues" evidence="1">
    <location>
        <begin position="60"/>
        <end position="69"/>
    </location>
</feature>
<accession>A0A4C1WIN8</accession>
<gene>
    <name evidence="2" type="ORF">EVAR_87658_1</name>
</gene>
<protein>
    <submittedName>
        <fullName evidence="2">Uncharacterized protein</fullName>
    </submittedName>
</protein>
<feature type="compositionally biased region" description="Basic and acidic residues" evidence="1">
    <location>
        <begin position="39"/>
        <end position="50"/>
    </location>
</feature>
<reference evidence="2 3" key="1">
    <citation type="journal article" date="2019" name="Commun. Biol.">
        <title>The bagworm genome reveals a unique fibroin gene that provides high tensile strength.</title>
        <authorList>
            <person name="Kono N."/>
            <person name="Nakamura H."/>
            <person name="Ohtoshi R."/>
            <person name="Tomita M."/>
            <person name="Numata K."/>
            <person name="Arakawa K."/>
        </authorList>
    </citation>
    <scope>NUCLEOTIDE SEQUENCE [LARGE SCALE GENOMIC DNA]</scope>
</reference>
<dbReference type="Proteomes" id="UP000299102">
    <property type="component" value="Unassembled WGS sequence"/>
</dbReference>
<dbReference type="EMBL" id="BGZK01000573">
    <property type="protein sequence ID" value="GBP51081.1"/>
    <property type="molecule type" value="Genomic_DNA"/>
</dbReference>
<evidence type="ECO:0000313" key="3">
    <source>
        <dbReference type="Proteomes" id="UP000299102"/>
    </source>
</evidence>
<feature type="region of interest" description="Disordered" evidence="1">
    <location>
        <begin position="39"/>
        <end position="95"/>
    </location>
</feature>
<keyword evidence="3" id="KW-1185">Reference proteome</keyword>
<evidence type="ECO:0000313" key="2">
    <source>
        <dbReference type="EMBL" id="GBP51081.1"/>
    </source>
</evidence>
<dbReference type="AlphaFoldDB" id="A0A4C1WIN8"/>
<sequence length="110" mass="12039">MSRDDSIWRLNSFSAGVRQPAPPHIGHGEFVTFLKTASVEDPRHRPEAPRTKSIRAMGIRNKEEEDRRGTNTGPRQTDEIGGDIATPPRAVGGGRRAVRGHVTGCRVANC</sequence>
<name>A0A4C1WIN8_EUMVA</name>
<evidence type="ECO:0000256" key="1">
    <source>
        <dbReference type="SAM" id="MobiDB-lite"/>
    </source>
</evidence>
<organism evidence="2 3">
    <name type="scientific">Eumeta variegata</name>
    <name type="common">Bagworm moth</name>
    <name type="synonym">Eumeta japonica</name>
    <dbReference type="NCBI Taxonomy" id="151549"/>
    <lineage>
        <taxon>Eukaryota</taxon>
        <taxon>Metazoa</taxon>
        <taxon>Ecdysozoa</taxon>
        <taxon>Arthropoda</taxon>
        <taxon>Hexapoda</taxon>
        <taxon>Insecta</taxon>
        <taxon>Pterygota</taxon>
        <taxon>Neoptera</taxon>
        <taxon>Endopterygota</taxon>
        <taxon>Lepidoptera</taxon>
        <taxon>Glossata</taxon>
        <taxon>Ditrysia</taxon>
        <taxon>Tineoidea</taxon>
        <taxon>Psychidae</taxon>
        <taxon>Oiketicinae</taxon>
        <taxon>Eumeta</taxon>
    </lineage>
</organism>
<proteinExistence type="predicted"/>